<protein>
    <submittedName>
        <fullName evidence="2">Uncharacterized protein</fullName>
    </submittedName>
</protein>
<evidence type="ECO:0000256" key="1">
    <source>
        <dbReference type="SAM" id="Phobius"/>
    </source>
</evidence>
<keyword evidence="1" id="KW-0472">Membrane</keyword>
<dbReference type="PANTHER" id="PTHR31170">
    <property type="entry name" value="BNAC04G53230D PROTEIN"/>
    <property type="match status" value="1"/>
</dbReference>
<keyword evidence="1" id="KW-0812">Transmembrane</keyword>
<dbReference type="EMBL" id="CM003374">
    <property type="protein sequence ID" value="KOM41970.1"/>
    <property type="molecule type" value="Genomic_DNA"/>
</dbReference>
<feature type="transmembrane region" description="Helical" evidence="1">
    <location>
        <begin position="390"/>
        <end position="417"/>
    </location>
</feature>
<dbReference type="Pfam" id="PF03140">
    <property type="entry name" value="DUF247"/>
    <property type="match status" value="1"/>
</dbReference>
<dbReference type="KEGG" id="var:108331159"/>
<dbReference type="OMA" id="WISYIER"/>
<evidence type="ECO:0000313" key="2">
    <source>
        <dbReference type="EMBL" id="KOM41970.1"/>
    </source>
</evidence>
<dbReference type="Gramene" id="KOM41970">
    <property type="protein sequence ID" value="KOM41970"/>
    <property type="gene ID" value="LR48_Vigan04g216800"/>
</dbReference>
<evidence type="ECO:0000313" key="3">
    <source>
        <dbReference type="Proteomes" id="UP000053144"/>
    </source>
</evidence>
<sequence length="419" mass="49157">MSKDDVEIDIKKLLEKGKSLITDECCIYRVPLNIRKLNEDAYTPQVVSIGPFHHDTIDRLRDMESHKRMYCKSFLDRTHTTSESWISYIEREEPKIRSCYSGTLVSDKKKLLEIIFVDCGFILELFWRKYYDDNVLSDDINSLSAPWLTNMMLYDLLLLENQLPFYVLDNLYSASYDSTYGRNCNIPSFIELTYRFFGRFNISELTFVNNNEIKHFTDLIRVFHFKHPWRGEQELSRSDEFLKHLPSATQLSEAGVRFKVTESKCLLDLKFTKSVLEIPQLLVHDASELVFRNMIALEQCHYPYESYITDYIVVLDVLVNTSHDVDLLLRKGILVNFLGDSDSAAKMINGLCKNLLQINFSCHYFRLCEDLNAFLRNPFRKLRSSLKRNYWQTAATSAVILLVLSFVQTLCSIWELYKR</sequence>
<dbReference type="OrthoDB" id="1896044at2759"/>
<organism evidence="2 3">
    <name type="scientific">Phaseolus angularis</name>
    <name type="common">Azuki bean</name>
    <name type="synonym">Vigna angularis</name>
    <dbReference type="NCBI Taxonomy" id="3914"/>
    <lineage>
        <taxon>Eukaryota</taxon>
        <taxon>Viridiplantae</taxon>
        <taxon>Streptophyta</taxon>
        <taxon>Embryophyta</taxon>
        <taxon>Tracheophyta</taxon>
        <taxon>Spermatophyta</taxon>
        <taxon>Magnoliopsida</taxon>
        <taxon>eudicotyledons</taxon>
        <taxon>Gunneridae</taxon>
        <taxon>Pentapetalae</taxon>
        <taxon>rosids</taxon>
        <taxon>fabids</taxon>
        <taxon>Fabales</taxon>
        <taxon>Fabaceae</taxon>
        <taxon>Papilionoideae</taxon>
        <taxon>50 kb inversion clade</taxon>
        <taxon>NPAAA clade</taxon>
        <taxon>indigoferoid/millettioid clade</taxon>
        <taxon>Phaseoleae</taxon>
        <taxon>Vigna</taxon>
    </lineage>
</organism>
<name>A0A0L9UGH6_PHAAN</name>
<accession>A0A0L9UGH6</accession>
<keyword evidence="1" id="KW-1133">Transmembrane helix</keyword>
<dbReference type="AlphaFoldDB" id="A0A0L9UGH6"/>
<gene>
    <name evidence="2" type="ORF">LR48_Vigan04g216800</name>
</gene>
<reference evidence="3" key="1">
    <citation type="journal article" date="2015" name="Proc. Natl. Acad. Sci. U.S.A.">
        <title>Genome sequencing of adzuki bean (Vigna angularis) provides insight into high starch and low fat accumulation and domestication.</title>
        <authorList>
            <person name="Yang K."/>
            <person name="Tian Z."/>
            <person name="Chen C."/>
            <person name="Luo L."/>
            <person name="Zhao B."/>
            <person name="Wang Z."/>
            <person name="Yu L."/>
            <person name="Li Y."/>
            <person name="Sun Y."/>
            <person name="Li W."/>
            <person name="Chen Y."/>
            <person name="Li Y."/>
            <person name="Zhang Y."/>
            <person name="Ai D."/>
            <person name="Zhao J."/>
            <person name="Shang C."/>
            <person name="Ma Y."/>
            <person name="Wu B."/>
            <person name="Wang M."/>
            <person name="Gao L."/>
            <person name="Sun D."/>
            <person name="Zhang P."/>
            <person name="Guo F."/>
            <person name="Wang W."/>
            <person name="Li Y."/>
            <person name="Wang J."/>
            <person name="Varshney R.K."/>
            <person name="Wang J."/>
            <person name="Ling H.Q."/>
            <person name="Wan P."/>
        </authorList>
    </citation>
    <scope>NUCLEOTIDE SEQUENCE</scope>
    <source>
        <strain evidence="3">cv. Jingnong 6</strain>
    </source>
</reference>
<dbReference type="STRING" id="3914.A0A0L9UGH6"/>
<proteinExistence type="predicted"/>
<dbReference type="InterPro" id="IPR004158">
    <property type="entry name" value="DUF247_pln"/>
</dbReference>
<dbReference type="PANTHER" id="PTHR31170:SF23">
    <property type="match status" value="1"/>
</dbReference>
<dbReference type="Proteomes" id="UP000053144">
    <property type="component" value="Chromosome 4"/>
</dbReference>